<dbReference type="EnsemblPlants" id="Kaladp0472s0037.1.v1.1">
    <property type="protein sequence ID" value="Kaladp0472s0037.1.v1.1"/>
    <property type="gene ID" value="Kaladp0472s0037.v1.1"/>
</dbReference>
<protein>
    <recommendedName>
        <fullName evidence="3">ATG8-interacting protein 1</fullName>
    </recommendedName>
</protein>
<dbReference type="PANTHER" id="PTHR34797">
    <property type="entry name" value="ATG8-INTERACTING PROTEIN 2"/>
    <property type="match status" value="1"/>
</dbReference>
<dbReference type="PANTHER" id="PTHR34797:SF1">
    <property type="entry name" value="ATG8-INTERACTING PROTEIN 2"/>
    <property type="match status" value="1"/>
</dbReference>
<dbReference type="InterPro" id="IPR040304">
    <property type="entry name" value="ATG8-IP-1/2"/>
</dbReference>
<evidence type="ECO:0008006" key="3">
    <source>
        <dbReference type="Google" id="ProtNLM"/>
    </source>
</evidence>
<dbReference type="OMA" id="VQFYDEG"/>
<organism evidence="1 2">
    <name type="scientific">Kalanchoe fedtschenkoi</name>
    <name type="common">Lavender scallops</name>
    <name type="synonym">South American air plant</name>
    <dbReference type="NCBI Taxonomy" id="63787"/>
    <lineage>
        <taxon>Eukaryota</taxon>
        <taxon>Viridiplantae</taxon>
        <taxon>Streptophyta</taxon>
        <taxon>Embryophyta</taxon>
        <taxon>Tracheophyta</taxon>
        <taxon>Spermatophyta</taxon>
        <taxon>Magnoliopsida</taxon>
        <taxon>eudicotyledons</taxon>
        <taxon>Gunneridae</taxon>
        <taxon>Pentapetalae</taxon>
        <taxon>Saxifragales</taxon>
        <taxon>Crassulaceae</taxon>
        <taxon>Kalanchoe</taxon>
    </lineage>
</organism>
<name>A0A7N0V9V0_KALFE</name>
<evidence type="ECO:0000313" key="1">
    <source>
        <dbReference type="EnsemblPlants" id="Kaladp0472s0037.1.v1.1"/>
    </source>
</evidence>
<evidence type="ECO:0000313" key="2">
    <source>
        <dbReference type="Proteomes" id="UP000594263"/>
    </source>
</evidence>
<dbReference type="AlphaFoldDB" id="A0A7N0V9V0"/>
<accession>A0A7N0V9V0</accession>
<sequence length="313" mass="33928">MADSGDGEEIALRGNDWEVVSLTASAYAAAPSPKLVEEVVVGAGNACREDKVEASQAMFMSGHFVFPGKLPMEMPTGIETDNSEVQRKPEVEELASLKGSDEIGDSVDKYDECPDLKGSAIVEDTSVNREFDGKAGALVRGSSEIQRSTTQPEPNLVEPEQVIHDSAEETNVGAATSLDVKTMSFEMTHPSAEAIADGLVEVATSKQVKGKKKVWSGIPCGPWWKRQAAYLYDHVKEASPLWSVVIAATVMGLAVLGQRWQQRKSQVLMLNLQFSAIEEKPGKMLGPISRLKEAFVSVNHDSASVRNNIYSEM</sequence>
<reference evidence="1" key="1">
    <citation type="submission" date="2021-01" db="UniProtKB">
        <authorList>
            <consortium name="EnsemblPlants"/>
        </authorList>
    </citation>
    <scope>IDENTIFICATION</scope>
</reference>
<dbReference type="Proteomes" id="UP000594263">
    <property type="component" value="Unplaced"/>
</dbReference>
<proteinExistence type="predicted"/>
<dbReference type="Gramene" id="Kaladp0472s0037.1.v1.1">
    <property type="protein sequence ID" value="Kaladp0472s0037.1.v1.1"/>
    <property type="gene ID" value="Kaladp0472s0037.v1.1"/>
</dbReference>
<keyword evidence="2" id="KW-1185">Reference proteome</keyword>